<evidence type="ECO:0000313" key="3">
    <source>
        <dbReference type="EMBL" id="PLR11514.1"/>
    </source>
</evidence>
<name>A0A2N5CRE7_9CAUL</name>
<evidence type="ECO:0000313" key="4">
    <source>
        <dbReference type="Proteomes" id="UP000234483"/>
    </source>
</evidence>
<dbReference type="AlphaFoldDB" id="A0A2N5CRE7"/>
<feature type="transmembrane region" description="Helical" evidence="1">
    <location>
        <begin position="6"/>
        <end position="24"/>
    </location>
</feature>
<gene>
    <name evidence="2" type="ORF">C1707_07980</name>
    <name evidence="3" type="ORF">CFHF_15920</name>
</gene>
<dbReference type="OrthoDB" id="7192068at2"/>
<keyword evidence="1" id="KW-0812">Transmembrane</keyword>
<dbReference type="Proteomes" id="UP000234483">
    <property type="component" value="Unassembled WGS sequence"/>
</dbReference>
<accession>A0A2N5CRE7</accession>
<organism evidence="3 4">
    <name type="scientific">Caulobacter flavus</name>
    <dbReference type="NCBI Taxonomy" id="1679497"/>
    <lineage>
        <taxon>Bacteria</taxon>
        <taxon>Pseudomonadati</taxon>
        <taxon>Pseudomonadota</taxon>
        <taxon>Alphaproteobacteria</taxon>
        <taxon>Caulobacterales</taxon>
        <taxon>Caulobacteraceae</taxon>
        <taxon>Caulobacter</taxon>
    </lineage>
</organism>
<dbReference type="Proteomes" id="UP000281192">
    <property type="component" value="Chromosome"/>
</dbReference>
<dbReference type="KEGG" id="cfh:C1707_07980"/>
<reference evidence="2 5" key="2">
    <citation type="submission" date="2018-01" db="EMBL/GenBank/DDBJ databases">
        <title>Complete genome sequence of Caulobacter flavus RHGG3.</title>
        <authorList>
            <person name="Yang E."/>
        </authorList>
    </citation>
    <scope>NUCLEOTIDE SEQUENCE [LARGE SCALE GENOMIC DNA]</scope>
    <source>
        <strain evidence="2 5">RHGG3</strain>
    </source>
</reference>
<feature type="transmembrane region" description="Helical" evidence="1">
    <location>
        <begin position="152"/>
        <end position="170"/>
    </location>
</feature>
<sequence>MLWGAAEGFLFFVVPDVLISLVALRRGFRMGALASLAAALGAMVGGAAMWLWSANAPGPALKAVAAVPSVSDAMIDKARADMAREGWIVASLKGPLTSTPYKVYAALAPRAGASLPAFAAAALPVRLPRFLLVAAAFSAVGAMMRGRVGQKTTLAVFTAGWVLFYGWFWMTRPG</sequence>
<evidence type="ECO:0000256" key="1">
    <source>
        <dbReference type="SAM" id="Phobius"/>
    </source>
</evidence>
<keyword evidence="5" id="KW-1185">Reference proteome</keyword>
<proteinExistence type="predicted"/>
<keyword evidence="1" id="KW-0472">Membrane</keyword>
<keyword evidence="1" id="KW-1133">Transmembrane helix</keyword>
<dbReference type="EMBL" id="PJRQ01000034">
    <property type="protein sequence ID" value="PLR11514.1"/>
    <property type="molecule type" value="Genomic_DNA"/>
</dbReference>
<feature type="transmembrane region" description="Helical" evidence="1">
    <location>
        <begin position="31"/>
        <end position="52"/>
    </location>
</feature>
<feature type="transmembrane region" description="Helical" evidence="1">
    <location>
        <begin position="117"/>
        <end position="140"/>
    </location>
</feature>
<evidence type="ECO:0008006" key="6">
    <source>
        <dbReference type="Google" id="ProtNLM"/>
    </source>
</evidence>
<evidence type="ECO:0000313" key="2">
    <source>
        <dbReference type="EMBL" id="AYV46197.1"/>
    </source>
</evidence>
<evidence type="ECO:0000313" key="5">
    <source>
        <dbReference type="Proteomes" id="UP000281192"/>
    </source>
</evidence>
<dbReference type="EMBL" id="CP026100">
    <property type="protein sequence ID" value="AYV46197.1"/>
    <property type="molecule type" value="Genomic_DNA"/>
</dbReference>
<reference evidence="3 4" key="1">
    <citation type="submission" date="2017-12" db="EMBL/GenBank/DDBJ databases">
        <title>The genome sequence of Caulobacter flavus CGMCC1 15093.</title>
        <authorList>
            <person name="Gao J."/>
            <person name="Mao X."/>
            <person name="Sun J."/>
        </authorList>
    </citation>
    <scope>NUCLEOTIDE SEQUENCE [LARGE SCALE GENOMIC DNA]</scope>
    <source>
        <strain evidence="3 4">CGMCC1 15093</strain>
    </source>
</reference>
<protein>
    <recommendedName>
        <fullName evidence="6">DedA family protein</fullName>
    </recommendedName>
</protein>